<keyword evidence="3" id="KW-1185">Reference proteome</keyword>
<dbReference type="RefSeq" id="WP_284391751.1">
    <property type="nucleotide sequence ID" value="NZ_BSNG01000001.1"/>
</dbReference>
<reference evidence="2" key="2">
    <citation type="submission" date="2023-01" db="EMBL/GenBank/DDBJ databases">
        <title>Draft genome sequence of Devosia yakushimensis strain NBRC 103855.</title>
        <authorList>
            <person name="Sun Q."/>
            <person name="Mori K."/>
        </authorList>
    </citation>
    <scope>NUCLEOTIDE SEQUENCE</scope>
    <source>
        <strain evidence="2">NBRC 103855</strain>
    </source>
</reference>
<feature type="domain" description="DUF4440" evidence="1">
    <location>
        <begin position="9"/>
        <end position="114"/>
    </location>
</feature>
<dbReference type="SUPFAM" id="SSF54427">
    <property type="entry name" value="NTF2-like"/>
    <property type="match status" value="1"/>
</dbReference>
<name>A0ABQ5UFR7_9HYPH</name>
<sequence>MPLPEFAEIWSLEEALHKPETRRSRQAVENLLAEDFVEFGASGAVYRREQIIDLLAEENDEDSGQLRTANHTLMPIGPDVVLLTYESRSEQSDGSERCVLRSSIWKHNGKQWQMLFHQGTIARR</sequence>
<dbReference type="Gene3D" id="3.10.450.50">
    <property type="match status" value="1"/>
</dbReference>
<comment type="caution">
    <text evidence="2">The sequence shown here is derived from an EMBL/GenBank/DDBJ whole genome shotgun (WGS) entry which is preliminary data.</text>
</comment>
<reference evidence="2" key="1">
    <citation type="journal article" date="2014" name="Int. J. Syst. Evol. Microbiol.">
        <title>Complete genome of a new Firmicutes species belonging to the dominant human colonic microbiota ('Ruminococcus bicirculans') reveals two chromosomes and a selective capacity to utilize plant glucans.</title>
        <authorList>
            <consortium name="NISC Comparative Sequencing Program"/>
            <person name="Wegmann U."/>
            <person name="Louis P."/>
            <person name="Goesmann A."/>
            <person name="Henrissat B."/>
            <person name="Duncan S.H."/>
            <person name="Flint H.J."/>
        </authorList>
    </citation>
    <scope>NUCLEOTIDE SEQUENCE</scope>
    <source>
        <strain evidence="2">NBRC 103855</strain>
    </source>
</reference>
<organism evidence="2 3">
    <name type="scientific">Devosia yakushimensis</name>
    <dbReference type="NCBI Taxonomy" id="470028"/>
    <lineage>
        <taxon>Bacteria</taxon>
        <taxon>Pseudomonadati</taxon>
        <taxon>Pseudomonadota</taxon>
        <taxon>Alphaproteobacteria</taxon>
        <taxon>Hyphomicrobiales</taxon>
        <taxon>Devosiaceae</taxon>
        <taxon>Devosia</taxon>
    </lineage>
</organism>
<proteinExistence type="predicted"/>
<evidence type="ECO:0000313" key="2">
    <source>
        <dbReference type="EMBL" id="GLQ10816.1"/>
    </source>
</evidence>
<evidence type="ECO:0000313" key="3">
    <source>
        <dbReference type="Proteomes" id="UP001161406"/>
    </source>
</evidence>
<gene>
    <name evidence="2" type="ORF">GCM10007913_27480</name>
</gene>
<dbReference type="InterPro" id="IPR027843">
    <property type="entry name" value="DUF4440"/>
</dbReference>
<evidence type="ECO:0000259" key="1">
    <source>
        <dbReference type="Pfam" id="PF14534"/>
    </source>
</evidence>
<dbReference type="InterPro" id="IPR032710">
    <property type="entry name" value="NTF2-like_dom_sf"/>
</dbReference>
<dbReference type="EMBL" id="BSNG01000001">
    <property type="protein sequence ID" value="GLQ10816.1"/>
    <property type="molecule type" value="Genomic_DNA"/>
</dbReference>
<dbReference type="Proteomes" id="UP001161406">
    <property type="component" value="Unassembled WGS sequence"/>
</dbReference>
<accession>A0ABQ5UFR7</accession>
<protein>
    <submittedName>
        <fullName evidence="2">DUF4440 domain-containing protein</fullName>
    </submittedName>
</protein>
<dbReference type="Pfam" id="PF14534">
    <property type="entry name" value="DUF4440"/>
    <property type="match status" value="1"/>
</dbReference>